<name>A0A844Y0Y7_9SPHN</name>
<feature type="transmembrane region" description="Helical" evidence="1">
    <location>
        <begin position="27"/>
        <end position="45"/>
    </location>
</feature>
<keyword evidence="1" id="KW-0472">Membrane</keyword>
<keyword evidence="1" id="KW-0812">Transmembrane</keyword>
<dbReference type="Proteomes" id="UP000444185">
    <property type="component" value="Unassembled WGS sequence"/>
</dbReference>
<organism evidence="2 3">
    <name type="scientific">Qipengyuania gaetbuli</name>
    <dbReference type="NCBI Taxonomy" id="266952"/>
    <lineage>
        <taxon>Bacteria</taxon>
        <taxon>Pseudomonadati</taxon>
        <taxon>Pseudomonadota</taxon>
        <taxon>Alphaproteobacteria</taxon>
        <taxon>Sphingomonadales</taxon>
        <taxon>Erythrobacteraceae</taxon>
        <taxon>Qipengyuania</taxon>
    </lineage>
</organism>
<comment type="caution">
    <text evidence="2">The sequence shown here is derived from an EMBL/GenBank/DDBJ whole genome shotgun (WGS) entry which is preliminary data.</text>
</comment>
<evidence type="ECO:0000256" key="1">
    <source>
        <dbReference type="SAM" id="Phobius"/>
    </source>
</evidence>
<protein>
    <submittedName>
        <fullName evidence="2">Uncharacterized protein</fullName>
    </submittedName>
</protein>
<accession>A0A844Y0Y7</accession>
<keyword evidence="1" id="KW-1133">Transmembrane helix</keyword>
<proteinExistence type="predicted"/>
<keyword evidence="3" id="KW-1185">Reference proteome</keyword>
<dbReference type="AlphaFoldDB" id="A0A844Y0Y7"/>
<dbReference type="EMBL" id="WTYF01000004">
    <property type="protein sequence ID" value="MXO50808.1"/>
    <property type="molecule type" value="Genomic_DNA"/>
</dbReference>
<evidence type="ECO:0000313" key="3">
    <source>
        <dbReference type="Proteomes" id="UP000444185"/>
    </source>
</evidence>
<sequence length="51" mass="5668">MIALFAIFLPCGMGPEADCDMASPVTFWLAVIGVVLIYIALLLRLKNWKKN</sequence>
<dbReference type="RefSeq" id="WP_160607374.1">
    <property type="nucleotide sequence ID" value="NZ_WTYF01000004.1"/>
</dbReference>
<reference evidence="2 3" key="1">
    <citation type="submission" date="2019-12" db="EMBL/GenBank/DDBJ databases">
        <title>Genomic-based taxomic classification of the family Erythrobacteraceae.</title>
        <authorList>
            <person name="Xu L."/>
        </authorList>
    </citation>
    <scope>NUCLEOTIDE SEQUENCE [LARGE SCALE GENOMIC DNA]</scope>
    <source>
        <strain evidence="2 3">DSM 16225</strain>
    </source>
</reference>
<gene>
    <name evidence="2" type="ORF">GRI42_05750</name>
</gene>
<evidence type="ECO:0000313" key="2">
    <source>
        <dbReference type="EMBL" id="MXO50808.1"/>
    </source>
</evidence>